<reference evidence="3 4" key="1">
    <citation type="submission" date="2018-01" db="EMBL/GenBank/DDBJ databases">
        <title>Whole genome sequencing of Histamine producing bacteria.</title>
        <authorList>
            <person name="Butler K."/>
        </authorList>
    </citation>
    <scope>NUCLEOTIDE SEQUENCE [LARGE SCALE GENOMIC DNA]</scope>
    <source>
        <strain evidence="3 4">DSM 100436</strain>
    </source>
</reference>
<accession>A0A2T3NY68</accession>
<feature type="region of interest" description="Disordered" evidence="1">
    <location>
        <begin position="894"/>
        <end position="935"/>
    </location>
</feature>
<keyword evidence="2" id="KW-0732">Signal</keyword>
<feature type="signal peptide" evidence="2">
    <location>
        <begin position="1"/>
        <end position="19"/>
    </location>
</feature>
<dbReference type="PROSITE" id="PS51257">
    <property type="entry name" value="PROKAR_LIPOPROTEIN"/>
    <property type="match status" value="1"/>
</dbReference>
<evidence type="ECO:0000256" key="1">
    <source>
        <dbReference type="SAM" id="MobiDB-lite"/>
    </source>
</evidence>
<dbReference type="OrthoDB" id="7055897at2"/>
<evidence type="ECO:0000313" key="4">
    <source>
        <dbReference type="Proteomes" id="UP000241771"/>
    </source>
</evidence>
<dbReference type="RefSeq" id="WP_036816884.1">
    <property type="nucleotide sequence ID" value="NZ_JGVO01000048.1"/>
</dbReference>
<feature type="chain" id="PRO_5015598082" evidence="2">
    <location>
        <begin position="20"/>
        <end position="935"/>
    </location>
</feature>
<dbReference type="AlphaFoldDB" id="A0A2T3NY68"/>
<comment type="caution">
    <text evidence="3">The sequence shown here is derived from an EMBL/GenBank/DDBJ whole genome shotgun (WGS) entry which is preliminary data.</text>
</comment>
<evidence type="ECO:0000256" key="2">
    <source>
        <dbReference type="SAM" id="SignalP"/>
    </source>
</evidence>
<evidence type="ECO:0000313" key="3">
    <source>
        <dbReference type="EMBL" id="PSW21191.1"/>
    </source>
</evidence>
<gene>
    <name evidence="3" type="ORF">C9I98_04360</name>
</gene>
<dbReference type="EMBL" id="PYMA01000002">
    <property type="protein sequence ID" value="PSW21191.1"/>
    <property type="molecule type" value="Genomic_DNA"/>
</dbReference>
<name>A0A2T3NY68_9GAMM</name>
<proteinExistence type="predicted"/>
<organism evidence="3 4">
    <name type="scientific">Photobacterium sanctipauli</name>
    <dbReference type="NCBI Taxonomy" id="1342794"/>
    <lineage>
        <taxon>Bacteria</taxon>
        <taxon>Pseudomonadati</taxon>
        <taxon>Pseudomonadota</taxon>
        <taxon>Gammaproteobacteria</taxon>
        <taxon>Vibrionales</taxon>
        <taxon>Vibrionaceae</taxon>
        <taxon>Photobacterium</taxon>
    </lineage>
</organism>
<dbReference type="Proteomes" id="UP000241771">
    <property type="component" value="Unassembled WGS sequence"/>
</dbReference>
<protein>
    <submittedName>
        <fullName evidence="3">Hydrogenase expression protein HypA</fullName>
    </submittedName>
</protein>
<keyword evidence="4" id="KW-1185">Reference proteome</keyword>
<sequence>MRSYLGYCLLAVCSLFLTACGGGSDSPEETSGPPAPVLTNFTVSVDLPTPLVPTAKAPSISFIGKAYADAITTLNEDNFAAVWLDDKGKIIEQIEITNWASQDDGTYTLTGNLRVRINAVLLVDLAGQPQFTIGEALPEGLYMVPLASERLALTLESSLAYLALTQRVAADGNWGVFTEAFQNGSGSKNLLAYLDLQEVAEDLRDTLFPKIGMEGLTLKDLMSLSIVKSMMKGRIERFFTEQEAIEANIQAILTDGYWQVSTFNNNNGSGIRSDVTRYDGSETTIVESRWEKSGNEDINLSEFFTYLSGTTAFGSEDINKFVLTDEGWIPLFSYLKVISALPASALMTDAGLSQGDELGVILSAGVYSLQAKKMHDFLSSKENHHITRYIQPNQTFSEGASGFYFTWRPQNETYLLCDFSNNQDTCRVSPISTPEAAYTSLNDVISALEDTGPDITNVNGFKLSDNVVVEFIDDGAFTIRYWTNIAGDEWTIQELGVWSSTSSGGKSLLRFDVPIVIKQLADSYPFESLNLFLVEGENGFVNIGETLLDNGEFNFAGFDNDAQSQIFAAASRDNLPAFDLCAFGNTSSANEDLFLNAVTECGGDERFTTSRVDDLVDKTLVHISEQGEITAERLLADNSWEYFVDTIAQPAPSRSWSLNESGYLTLLDDTNSPEEFTYWAMTAYDYTMNLLALKSYESTPTANIIDSIMRKEYAPGELANCATQDSGWDSTTATPIAKRSVTEYQNQVEQCKVIWFDRNPVFTEKLLIGQTNNNADDMAITFASDNNRYLQLSDTFDGDFFEGRYLDQSGCGFDFAIRWQIEEDGTLYYEAVDGSMNERIQITDTDGLQLAIKAFNHQNRWQTDETLSFAADEGEMWSDIVTLIPASDVPTITIIPEPEPDPNAPPPAEGEEETGPPAGTILNDGEVCAFPPPAP</sequence>